<dbReference type="Proteomes" id="UP000295611">
    <property type="component" value="Unassembled WGS sequence"/>
</dbReference>
<name>A0A4R7AZL3_9NEIS</name>
<dbReference type="PANTHER" id="PTHR33745:SF3">
    <property type="entry name" value="RSBT CO-ANTAGONIST PROTEIN RSBRC"/>
    <property type="match status" value="1"/>
</dbReference>
<dbReference type="RefSeq" id="WP_133682542.1">
    <property type="nucleotide sequence ID" value="NZ_SNZP01000012.1"/>
</dbReference>
<evidence type="ECO:0000313" key="3">
    <source>
        <dbReference type="EMBL" id="TDR73885.1"/>
    </source>
</evidence>
<dbReference type="GO" id="GO:0019825">
    <property type="term" value="F:oxygen binding"/>
    <property type="evidence" value="ECO:0007669"/>
    <property type="project" value="InterPro"/>
</dbReference>
<dbReference type="GO" id="GO:0020037">
    <property type="term" value="F:heme binding"/>
    <property type="evidence" value="ECO:0007669"/>
    <property type="project" value="InterPro"/>
</dbReference>
<proteinExistence type="predicted"/>
<dbReference type="SUPFAM" id="SSF52091">
    <property type="entry name" value="SpoIIaa-like"/>
    <property type="match status" value="1"/>
</dbReference>
<dbReference type="InterPro" id="IPR051932">
    <property type="entry name" value="Bact_StressResp_Reg"/>
</dbReference>
<dbReference type="SUPFAM" id="SSF46458">
    <property type="entry name" value="Globin-like"/>
    <property type="match status" value="1"/>
</dbReference>
<dbReference type="InterPro" id="IPR012292">
    <property type="entry name" value="Globin/Proto"/>
</dbReference>
<dbReference type="Pfam" id="PF01740">
    <property type="entry name" value="STAS"/>
    <property type="match status" value="1"/>
</dbReference>
<dbReference type="InterPro" id="IPR039379">
    <property type="entry name" value="Protoglobin_sensor_dom"/>
</dbReference>
<dbReference type="AlphaFoldDB" id="A0A4R7AZL3"/>
<dbReference type="CDD" id="cd01068">
    <property type="entry name" value="globin_sensor"/>
    <property type="match status" value="1"/>
</dbReference>
<dbReference type="PANTHER" id="PTHR33745">
    <property type="entry name" value="RSBT ANTAGONIST PROTEIN RSBS-RELATED"/>
    <property type="match status" value="1"/>
</dbReference>
<dbReference type="EMBL" id="SNZP01000012">
    <property type="protein sequence ID" value="TDR73885.1"/>
    <property type="molecule type" value="Genomic_DNA"/>
</dbReference>
<evidence type="ECO:0000313" key="4">
    <source>
        <dbReference type="Proteomes" id="UP000295611"/>
    </source>
</evidence>
<dbReference type="PROSITE" id="PS50801">
    <property type="entry name" value="STAS"/>
    <property type="match status" value="1"/>
</dbReference>
<dbReference type="InterPro" id="IPR002645">
    <property type="entry name" value="STAS_dom"/>
</dbReference>
<sequence length="309" mass="33663">MATPPIALQLSVQEIEQRKRLVGWDADDVQHIARINALFIQNVADFSAAFFDFLRSIDEHCPLFRQPALLQEAIRMKEAHLLAMAGGDYGQRYVEERVALGLLYSQVGIDVRVFMGAFHHLQRTIGSAIMAHFPDDPQGAFLCVNALQKIGDFDLGLIVDVLIGERERTISKQQEAIRELSTPVLQVRDRLLILPIIGVIDTLRAKQLTDGLLLAIRANRAKIVVMDVTGVAAVDSKVANHLLQTVAAARLMGARVIVTGLSSDVAQAMVALGVDLGSLTTLGDLQGGVEAAERLLGFQLVPLKDVPPI</sequence>
<dbReference type="Gene3D" id="3.30.750.24">
    <property type="entry name" value="STAS domain"/>
    <property type="match status" value="1"/>
</dbReference>
<dbReference type="Pfam" id="PF11563">
    <property type="entry name" value="Protoglobin"/>
    <property type="match status" value="1"/>
</dbReference>
<dbReference type="InterPro" id="IPR036513">
    <property type="entry name" value="STAS_dom_sf"/>
</dbReference>
<organism evidence="3 4">
    <name type="scientific">Paludibacterium purpuratum</name>
    <dbReference type="NCBI Taxonomy" id="1144873"/>
    <lineage>
        <taxon>Bacteria</taxon>
        <taxon>Pseudomonadati</taxon>
        <taxon>Pseudomonadota</taxon>
        <taxon>Betaproteobacteria</taxon>
        <taxon>Neisseriales</taxon>
        <taxon>Chromobacteriaceae</taxon>
        <taxon>Paludibacterium</taxon>
    </lineage>
</organism>
<dbReference type="OrthoDB" id="9800154at2"/>
<evidence type="ECO:0000256" key="1">
    <source>
        <dbReference type="ARBA" id="ARBA00022553"/>
    </source>
</evidence>
<reference evidence="3 4" key="1">
    <citation type="submission" date="2019-03" db="EMBL/GenBank/DDBJ databases">
        <title>Genomic Encyclopedia of Type Strains, Phase III (KMG-III): the genomes of soil and plant-associated and newly described type strains.</title>
        <authorList>
            <person name="Whitman W."/>
        </authorList>
    </citation>
    <scope>NUCLEOTIDE SEQUENCE [LARGE SCALE GENOMIC DNA]</scope>
    <source>
        <strain evidence="3 4">CECT 8976</strain>
    </source>
</reference>
<evidence type="ECO:0000259" key="2">
    <source>
        <dbReference type="PROSITE" id="PS50801"/>
    </source>
</evidence>
<accession>A0A4R7AZL3</accession>
<keyword evidence="4" id="KW-1185">Reference proteome</keyword>
<dbReference type="Gene3D" id="1.10.490.10">
    <property type="entry name" value="Globins"/>
    <property type="match status" value="1"/>
</dbReference>
<dbReference type="InterPro" id="IPR044398">
    <property type="entry name" value="Globin-sensor_dom"/>
</dbReference>
<keyword evidence="1" id="KW-0597">Phosphoprotein</keyword>
<feature type="domain" description="STAS" evidence="2">
    <location>
        <begin position="181"/>
        <end position="292"/>
    </location>
</feature>
<dbReference type="InterPro" id="IPR009050">
    <property type="entry name" value="Globin-like_sf"/>
</dbReference>
<protein>
    <submittedName>
        <fullName evidence="3">RsbT co-antagonist protein RsbR</fullName>
    </submittedName>
</protein>
<dbReference type="CDD" id="cd07041">
    <property type="entry name" value="STAS_RsbR_RsbS_like"/>
    <property type="match status" value="1"/>
</dbReference>
<comment type="caution">
    <text evidence="3">The sequence shown here is derived from an EMBL/GenBank/DDBJ whole genome shotgun (WGS) entry which is preliminary data.</text>
</comment>
<gene>
    <name evidence="3" type="ORF">DFP86_11289</name>
</gene>